<organism evidence="1 2">
    <name type="scientific">Zingiber officinale</name>
    <name type="common">Ginger</name>
    <name type="synonym">Amomum zingiber</name>
    <dbReference type="NCBI Taxonomy" id="94328"/>
    <lineage>
        <taxon>Eukaryota</taxon>
        <taxon>Viridiplantae</taxon>
        <taxon>Streptophyta</taxon>
        <taxon>Embryophyta</taxon>
        <taxon>Tracheophyta</taxon>
        <taxon>Spermatophyta</taxon>
        <taxon>Magnoliopsida</taxon>
        <taxon>Liliopsida</taxon>
        <taxon>Zingiberales</taxon>
        <taxon>Zingiberaceae</taxon>
        <taxon>Zingiber</taxon>
    </lineage>
</organism>
<evidence type="ECO:0000313" key="1">
    <source>
        <dbReference type="EMBL" id="KAG6480267.1"/>
    </source>
</evidence>
<accession>A0A8J5KHM7</accession>
<proteinExistence type="predicted"/>
<dbReference type="EMBL" id="JACMSC010000017">
    <property type="protein sequence ID" value="KAG6480267.1"/>
    <property type="molecule type" value="Genomic_DNA"/>
</dbReference>
<dbReference type="AlphaFoldDB" id="A0A8J5KHM7"/>
<reference evidence="1 2" key="1">
    <citation type="submission" date="2020-08" db="EMBL/GenBank/DDBJ databases">
        <title>Plant Genome Project.</title>
        <authorList>
            <person name="Zhang R.-G."/>
        </authorList>
    </citation>
    <scope>NUCLEOTIDE SEQUENCE [LARGE SCALE GENOMIC DNA]</scope>
    <source>
        <tissue evidence="1">Rhizome</tissue>
    </source>
</reference>
<name>A0A8J5KHM7_ZINOF</name>
<keyword evidence="2" id="KW-1185">Reference proteome</keyword>
<dbReference type="PANTHER" id="PTHR31509">
    <property type="entry name" value="BPS1-LIKE PROTEIN"/>
    <property type="match status" value="1"/>
</dbReference>
<dbReference type="Proteomes" id="UP000734854">
    <property type="component" value="Unassembled WGS sequence"/>
</dbReference>
<protein>
    <submittedName>
        <fullName evidence="1">Uncharacterized protein</fullName>
    </submittedName>
</protein>
<gene>
    <name evidence="1" type="ORF">ZIOFF_063747</name>
</gene>
<evidence type="ECO:0000313" key="2">
    <source>
        <dbReference type="Proteomes" id="UP000734854"/>
    </source>
</evidence>
<sequence length="317" mass="34715">MKPASGAVNGFYAFLAHGVEELASGGESSSGFMSLQFLQGCVALLRAAHLQLAGLVQKLRLPPGEKWLDEYMDESARIWEVCHVLKLGVAGMENYCAAGADLVAAVERRQINPQLLRQVFGVVKIGFLMRFDVKGRIFNEVNRVLMETRIEPLSLRFNETAPSESKLHGFNGFRGVLHAMSNVSSFLLAALLWGLVCWWPGCRAATSAGDSCAALEPGYMASIVRLQQRVAAEIDSAGSRTGPLAQEFRRSKAGVEDLREHLERTGGGENPQDRAEHLSACLALLRSGIDNIAGQLDDFLDEIVEARKKLWDICSLR</sequence>
<comment type="caution">
    <text evidence="1">The sequence shown here is derived from an EMBL/GenBank/DDBJ whole genome shotgun (WGS) entry which is preliminary data.</text>
</comment>